<dbReference type="AlphaFoldDB" id="A0A1Z3UC23"/>
<dbReference type="Proteomes" id="UP000197050">
    <property type="component" value="Chromosome"/>
</dbReference>
<reference evidence="2 4" key="4">
    <citation type="journal article" date="2023" name="FEMS Microbes">
        <title>Whole genomes of deep-sea sponge-associated bacteria exhibit high novel natural product potential.</title>
        <authorList>
            <person name="Hesketh-Best P.J."/>
            <person name="January G.G."/>
            <person name="Koch M.J."/>
            <person name="Warburton P.J."/>
            <person name="Howell K.L."/>
            <person name="Upton M."/>
        </authorList>
    </citation>
    <scope>NUCLEOTIDE SEQUENCE [LARGE SCALE GENOMIC DNA]</scope>
    <source>
        <strain evidence="2 4">PC206-O</strain>
    </source>
</reference>
<evidence type="ECO:0000313" key="2">
    <source>
        <dbReference type="EMBL" id="MDX2335719.1"/>
    </source>
</evidence>
<dbReference type="EMBL" id="JAMYEC010000007">
    <property type="protein sequence ID" value="MDX2335719.1"/>
    <property type="molecule type" value="Genomic_DNA"/>
</dbReference>
<dbReference type="RefSeq" id="WP_088582836.1">
    <property type="nucleotide sequence ID" value="NZ_CP022048.2"/>
</dbReference>
<proteinExistence type="predicted"/>
<name>A0A1Z3UC23_BREVE</name>
<reference evidence="2" key="3">
    <citation type="submission" date="2022-06" db="EMBL/GenBank/DDBJ databases">
        <authorList>
            <person name="Hesketh-Best P.J."/>
            <person name="Koch M.J."/>
        </authorList>
    </citation>
    <scope>NUCLEOTIDE SEQUENCE</scope>
    <source>
        <strain evidence="2">PC206-O</strain>
    </source>
</reference>
<protein>
    <submittedName>
        <fullName evidence="1">Uncharacterized protein</fullName>
    </submittedName>
</protein>
<organism evidence="1 3">
    <name type="scientific">Brevundimonas vesicularis</name>
    <name type="common">Pseudomonas vesicularis</name>
    <dbReference type="NCBI Taxonomy" id="41276"/>
    <lineage>
        <taxon>Bacteria</taxon>
        <taxon>Pseudomonadati</taxon>
        <taxon>Pseudomonadota</taxon>
        <taxon>Alphaproteobacteria</taxon>
        <taxon>Caulobacterales</taxon>
        <taxon>Caulobacteraceae</taxon>
        <taxon>Brevundimonas</taxon>
    </lineage>
</organism>
<reference evidence="3" key="1">
    <citation type="submission" date="2017-06" db="EMBL/GenBank/DDBJ databases">
        <title>FDA dAtabase for Regulatory Grade micrObial Sequences (FDA-ARGOS): Supporting development and validation of Infectious Disease Dx tests.</title>
        <authorList>
            <person name="Minogue T."/>
            <person name="Wolcott M."/>
            <person name="Wasieloski L."/>
            <person name="Aguilar W."/>
            <person name="Moore D."/>
            <person name="Tallon L."/>
            <person name="Sadzewicz L."/>
            <person name="Sengamalay N."/>
            <person name="Ott S."/>
            <person name="Godinez A."/>
            <person name="Nagaraj S."/>
            <person name="Nadendla S."/>
            <person name="Geyer C."/>
            <person name="Sichtig H."/>
        </authorList>
    </citation>
    <scope>NUCLEOTIDE SEQUENCE [LARGE SCALE GENOMIC DNA]</scope>
    <source>
        <strain evidence="3">FDAARGOS_289</strain>
    </source>
</reference>
<evidence type="ECO:0000313" key="4">
    <source>
        <dbReference type="Proteomes" id="UP001272940"/>
    </source>
</evidence>
<dbReference type="Proteomes" id="UP001272940">
    <property type="component" value="Unassembled WGS sequence"/>
</dbReference>
<sequence>MTRSLSELIDPVTIAIHSIALDPQLEIAGIDLDGGHSVRVTIETTALADFPRQLSQSNGLVLVLTLMALDRI</sequence>
<dbReference type="GeneID" id="34014922"/>
<reference evidence="1" key="2">
    <citation type="submission" date="2017-12" db="EMBL/GenBank/DDBJ databases">
        <title>FDA dAtabase for Regulatory Grade micrObial Sequences (FDA-ARGOS): Supporting development and validation of Infectious Disease Dx tests.</title>
        <authorList>
            <person name="Campos J."/>
            <person name="Goldberg B."/>
            <person name="Tallon L."/>
            <person name="Sadzewicz L."/>
            <person name="Sengamalay N."/>
            <person name="Ott S."/>
            <person name="Godinez A."/>
            <person name="Nagaraj S."/>
            <person name="Vavikolanu K."/>
            <person name="Vyas G."/>
            <person name="Nadendla S."/>
            <person name="Aluvathingal J."/>
            <person name="Geyer C."/>
            <person name="Nandy P."/>
            <person name="Hobson J."/>
            <person name="Sichtig H."/>
        </authorList>
    </citation>
    <scope>NUCLEOTIDE SEQUENCE</scope>
    <source>
        <strain evidence="1">FDAARGOS_289</strain>
    </source>
</reference>
<dbReference type="KEGG" id="bvc:CEP68_15720"/>
<keyword evidence="4" id="KW-1185">Reference proteome</keyword>
<gene>
    <name evidence="1" type="ORF">CEP68_15720</name>
    <name evidence="2" type="ORF">NJD11_12335</name>
</gene>
<evidence type="ECO:0000313" key="3">
    <source>
        <dbReference type="Proteomes" id="UP000197050"/>
    </source>
</evidence>
<evidence type="ECO:0000313" key="1">
    <source>
        <dbReference type="EMBL" id="ASE40817.1"/>
    </source>
</evidence>
<accession>A0A1Z3UC23</accession>
<dbReference type="EMBL" id="CP022048">
    <property type="protein sequence ID" value="ASE40817.1"/>
    <property type="molecule type" value="Genomic_DNA"/>
</dbReference>